<dbReference type="Proteomes" id="UP000281406">
    <property type="component" value="Unassembled WGS sequence"/>
</dbReference>
<reference evidence="2 3" key="1">
    <citation type="submission" date="2018-10" db="EMBL/GenBank/DDBJ databases">
        <title>Genome assembly for a Yunnan-Guizhou Plateau 3E fish, Anabarilius grahami (Regan), and its evolutionary and genetic applications.</title>
        <authorList>
            <person name="Jiang W."/>
        </authorList>
    </citation>
    <scope>NUCLEOTIDE SEQUENCE [LARGE SCALE GENOMIC DNA]</scope>
    <source>
        <strain evidence="2">AG-KIZ</strain>
        <tissue evidence="2">Muscle</tissue>
    </source>
</reference>
<accession>A0A3N0XUQ6</accession>
<protein>
    <submittedName>
        <fullName evidence="2">Uncharacterized protein</fullName>
    </submittedName>
</protein>
<feature type="compositionally biased region" description="Low complexity" evidence="1">
    <location>
        <begin position="1"/>
        <end position="15"/>
    </location>
</feature>
<dbReference type="AlphaFoldDB" id="A0A3N0XUQ6"/>
<keyword evidence="3" id="KW-1185">Reference proteome</keyword>
<evidence type="ECO:0000313" key="2">
    <source>
        <dbReference type="EMBL" id="ROJ62560.1"/>
    </source>
</evidence>
<gene>
    <name evidence="2" type="ORF">DPX16_21546</name>
</gene>
<proteinExistence type="predicted"/>
<feature type="region of interest" description="Disordered" evidence="1">
    <location>
        <begin position="1"/>
        <end position="61"/>
    </location>
</feature>
<comment type="caution">
    <text evidence="2">The sequence shown here is derived from an EMBL/GenBank/DDBJ whole genome shotgun (WGS) entry which is preliminary data.</text>
</comment>
<evidence type="ECO:0000256" key="1">
    <source>
        <dbReference type="SAM" id="MobiDB-lite"/>
    </source>
</evidence>
<name>A0A3N0XUQ6_ANAGA</name>
<sequence>MPEGSSSAEPSASEGVSLPPDAARETSSSAGAPNEKSISPVGEPPNSPGSSTRGTERAGEWKVRKYVPGRFTSIAAPRSPSPLDAEYSYPEVEGTGRGATEDALRLFFERRYESRNVPMDMLSQ</sequence>
<organism evidence="2 3">
    <name type="scientific">Anabarilius grahami</name>
    <name type="common">Kanglang fish</name>
    <name type="synonym">Barilius grahami</name>
    <dbReference type="NCBI Taxonomy" id="495550"/>
    <lineage>
        <taxon>Eukaryota</taxon>
        <taxon>Metazoa</taxon>
        <taxon>Chordata</taxon>
        <taxon>Craniata</taxon>
        <taxon>Vertebrata</taxon>
        <taxon>Euteleostomi</taxon>
        <taxon>Actinopterygii</taxon>
        <taxon>Neopterygii</taxon>
        <taxon>Teleostei</taxon>
        <taxon>Ostariophysi</taxon>
        <taxon>Cypriniformes</taxon>
        <taxon>Xenocyprididae</taxon>
        <taxon>Xenocypridinae</taxon>
        <taxon>Xenocypridinae incertae sedis</taxon>
        <taxon>Anabarilius</taxon>
    </lineage>
</organism>
<feature type="region of interest" description="Disordered" evidence="1">
    <location>
        <begin position="73"/>
        <end position="96"/>
    </location>
</feature>
<evidence type="ECO:0000313" key="3">
    <source>
        <dbReference type="Proteomes" id="UP000281406"/>
    </source>
</evidence>
<dbReference type="EMBL" id="RJVU01059915">
    <property type="protein sequence ID" value="ROJ62560.1"/>
    <property type="molecule type" value="Genomic_DNA"/>
</dbReference>